<dbReference type="PANTHER" id="PTHR30185:SF18">
    <property type="entry name" value="TRANSCRIPTIONAL REGULATOR MTLR"/>
    <property type="match status" value="1"/>
</dbReference>
<keyword evidence="1" id="KW-0805">Transcription regulation</keyword>
<feature type="domain" description="Mga helix-turn-helix" evidence="3">
    <location>
        <begin position="96"/>
        <end position="175"/>
    </location>
</feature>
<accession>A0ABS4CLF6</accession>
<dbReference type="Pfam" id="PF05043">
    <property type="entry name" value="Mga"/>
    <property type="match status" value="1"/>
</dbReference>
<protein>
    <submittedName>
        <fullName evidence="4">Helix-turn-helix domain-containing protein</fullName>
    </submittedName>
</protein>
<reference evidence="4 5" key="1">
    <citation type="submission" date="2020-12" db="EMBL/GenBank/DDBJ databases">
        <title>Vagococcus allomyrinae sp. nov. and Enterococcus lavae sp. nov., isolated from the larvae of Allomyrina dichotoma.</title>
        <authorList>
            <person name="Lee S.D."/>
        </authorList>
    </citation>
    <scope>NUCLEOTIDE SEQUENCE [LARGE SCALE GENOMIC DNA]</scope>
    <source>
        <strain evidence="4 5">BWM-S5</strain>
    </source>
</reference>
<proteinExistence type="predicted"/>
<evidence type="ECO:0000313" key="4">
    <source>
        <dbReference type="EMBL" id="MBP1047406.1"/>
    </source>
</evidence>
<organism evidence="4 5">
    <name type="scientific">Enterococcus larvae</name>
    <dbReference type="NCBI Taxonomy" id="2794352"/>
    <lineage>
        <taxon>Bacteria</taxon>
        <taxon>Bacillati</taxon>
        <taxon>Bacillota</taxon>
        <taxon>Bacilli</taxon>
        <taxon>Lactobacillales</taxon>
        <taxon>Enterococcaceae</taxon>
        <taxon>Enterococcus</taxon>
    </lineage>
</organism>
<evidence type="ECO:0000256" key="2">
    <source>
        <dbReference type="ARBA" id="ARBA00023163"/>
    </source>
</evidence>
<dbReference type="InterPro" id="IPR007737">
    <property type="entry name" value="Mga_HTH"/>
</dbReference>
<evidence type="ECO:0000256" key="1">
    <source>
        <dbReference type="ARBA" id="ARBA00023015"/>
    </source>
</evidence>
<dbReference type="InterPro" id="IPR050661">
    <property type="entry name" value="BglG_antiterminators"/>
</dbReference>
<keyword evidence="5" id="KW-1185">Reference proteome</keyword>
<comment type="caution">
    <text evidence="4">The sequence shown here is derived from an EMBL/GenBank/DDBJ whole genome shotgun (WGS) entry which is preliminary data.</text>
</comment>
<keyword evidence="2" id="KW-0804">Transcription</keyword>
<dbReference type="RefSeq" id="WP_209558181.1">
    <property type="nucleotide sequence ID" value="NZ_JAEDXU010000007.1"/>
</dbReference>
<gene>
    <name evidence="4" type="ORF">I6N96_14065</name>
</gene>
<dbReference type="PANTHER" id="PTHR30185">
    <property type="entry name" value="CRYPTIC BETA-GLUCOSIDE BGL OPERON ANTITERMINATOR"/>
    <property type="match status" value="1"/>
</dbReference>
<sequence length="506" mass="59416">MQTQEAIKDYLLTKKSVTKLEITKFLLKNNFFITVSYLAKEFNMSENNFLIYINELKKDVERLEIQSVAIITQQRFVKIETTDDSSIDCYYRLFGLYCTEATNYSIMTALLNNQITSILALSRRTNYSTSYLYTRMKTVNSFLSLYGITIRFSQAGKKLVTGSEFQIQYCILDVYWNIFSNTSRPFQKESEESVAYMLNRYFKKGMLISLNGGLMDKLYLLLKICTTNFPYTSIKEIQQVIQTYPESVVFLDKNIDLLHEDIHLSDEQRIILNVLVRLSLPKIESDQGNRRQYDILLEKKMPSLIYSKLLVEKFCAFFGLSIPENQKVLHILNSLRNKLYNEYFCETQPNTPLPSFSLYKERESFLLVKEEIKDFYLGFRETYSYLIPEVAKKENVDWVVEDLFHLLDRYKAARPIIIGINYTRDYYVSEDIIGKIEQIYASDHIALKKRFMETCDIVISDCPLPNLPEPIKRIYLLNETVELDDWEMIISKIGTYIFEIRAQSLG</sequence>
<evidence type="ECO:0000259" key="3">
    <source>
        <dbReference type="Pfam" id="PF05043"/>
    </source>
</evidence>
<dbReference type="EMBL" id="JAEDXU010000007">
    <property type="protein sequence ID" value="MBP1047406.1"/>
    <property type="molecule type" value="Genomic_DNA"/>
</dbReference>
<evidence type="ECO:0000313" key="5">
    <source>
        <dbReference type="Proteomes" id="UP000673375"/>
    </source>
</evidence>
<dbReference type="Proteomes" id="UP000673375">
    <property type="component" value="Unassembled WGS sequence"/>
</dbReference>
<name>A0ABS4CLF6_9ENTE</name>